<sequence>MAFFGSSKSEKTTPEVKKAPSVPSAPKSGASTITGCMEILGNVKGCGTVHVDGKIHGDLSVDESVIVGKDGVVNGDVKAKNIIVSGKINGTTKCDTLEVTQTGHLTDTIDAHKIVSDGKIEASITNCESIHITKNGQVQTPKMMGKHIVVNGNIEGNVIATELLEINQDGRVKGEMQVKKIKVSEGGLMLGTMLTYEPTNPVRKVEKKPETPSTIAKNEQATALKEIVKTKEK</sequence>
<dbReference type="AlphaFoldDB" id="A0A1W1E749"/>
<feature type="compositionally biased region" description="Polar residues" evidence="1">
    <location>
        <begin position="211"/>
        <end position="221"/>
    </location>
</feature>
<dbReference type="EMBL" id="FPIB01000002">
    <property type="protein sequence ID" value="SFV89759.1"/>
    <property type="molecule type" value="Genomic_DNA"/>
</dbReference>
<reference evidence="2" key="1">
    <citation type="submission" date="2016-10" db="EMBL/GenBank/DDBJ databases">
        <authorList>
            <person name="de Groot N.N."/>
        </authorList>
    </citation>
    <scope>NUCLEOTIDE SEQUENCE</scope>
</reference>
<accession>A0A1W1E749</accession>
<proteinExistence type="predicted"/>
<feature type="region of interest" description="Disordered" evidence="1">
    <location>
        <begin position="1"/>
        <end position="29"/>
    </location>
</feature>
<dbReference type="PANTHER" id="PTHR35024:SF4">
    <property type="entry name" value="POLYMER-FORMING CYTOSKELETAL PROTEIN"/>
    <property type="match status" value="1"/>
</dbReference>
<dbReference type="PANTHER" id="PTHR35024">
    <property type="entry name" value="HYPOTHETICAL CYTOSOLIC PROTEIN"/>
    <property type="match status" value="1"/>
</dbReference>
<dbReference type="InterPro" id="IPR007607">
    <property type="entry name" value="BacA/B"/>
</dbReference>
<protein>
    <recommendedName>
        <fullName evidence="3">Polymer-forming cytoskeletal protein</fullName>
    </recommendedName>
</protein>
<gene>
    <name evidence="2" type="ORF">MNB_SV-4-1493</name>
</gene>
<evidence type="ECO:0008006" key="3">
    <source>
        <dbReference type="Google" id="ProtNLM"/>
    </source>
</evidence>
<feature type="compositionally biased region" description="Basic and acidic residues" evidence="1">
    <location>
        <begin position="8"/>
        <end position="18"/>
    </location>
</feature>
<evidence type="ECO:0000313" key="2">
    <source>
        <dbReference type="EMBL" id="SFV89759.1"/>
    </source>
</evidence>
<evidence type="ECO:0000256" key="1">
    <source>
        <dbReference type="SAM" id="MobiDB-lite"/>
    </source>
</evidence>
<organism evidence="2">
    <name type="scientific">hydrothermal vent metagenome</name>
    <dbReference type="NCBI Taxonomy" id="652676"/>
    <lineage>
        <taxon>unclassified sequences</taxon>
        <taxon>metagenomes</taxon>
        <taxon>ecological metagenomes</taxon>
    </lineage>
</organism>
<feature type="region of interest" description="Disordered" evidence="1">
    <location>
        <begin position="203"/>
        <end position="222"/>
    </location>
</feature>
<name>A0A1W1E749_9ZZZZ</name>
<dbReference type="Pfam" id="PF04519">
    <property type="entry name" value="Bactofilin"/>
    <property type="match status" value="1"/>
</dbReference>